<evidence type="ECO:0000259" key="2">
    <source>
        <dbReference type="SMART" id="SM00596"/>
    </source>
</evidence>
<feature type="non-terminal residue" evidence="3">
    <location>
        <position position="1"/>
    </location>
</feature>
<keyword evidence="4" id="KW-1185">Reference proteome</keyword>
<dbReference type="InterPro" id="IPR006579">
    <property type="entry name" value="Pre_C2HC_dom"/>
</dbReference>
<dbReference type="OrthoDB" id="7480986at2759"/>
<reference evidence="3" key="1">
    <citation type="submission" date="2022-03" db="EMBL/GenBank/DDBJ databases">
        <authorList>
            <person name="Lindestad O."/>
        </authorList>
    </citation>
    <scope>NUCLEOTIDE SEQUENCE</scope>
</reference>
<feature type="domain" description="Pre-C2HC" evidence="2">
    <location>
        <begin position="223"/>
        <end position="291"/>
    </location>
</feature>
<evidence type="ECO:0000256" key="1">
    <source>
        <dbReference type="SAM" id="MobiDB-lite"/>
    </source>
</evidence>
<protein>
    <submittedName>
        <fullName evidence="3">Jg7295 protein</fullName>
    </submittedName>
</protein>
<feature type="compositionally biased region" description="Polar residues" evidence="1">
    <location>
        <begin position="93"/>
        <end position="108"/>
    </location>
</feature>
<accession>A0A8S4RRE9</accession>
<name>A0A8S4RRE9_9NEOP</name>
<dbReference type="SMART" id="SM00596">
    <property type="entry name" value="PRE_C2HC"/>
    <property type="match status" value="1"/>
</dbReference>
<sequence>YSNLSNYEEYVVPCDPASDPRSRVPGPVSEKLVTKDCTGVGGQAPVPVNVPGSSNKKFVRQAFHPGLFPTRPRFSSVGISPTKKRKRKRKENSPNQNEKTSKFTKSNIQYTVPTHNQFDLLEDDKPDRNNKEQTYIPKPEPIFVTGVINVGPLKNLLNDIMDCNSYSMTTLRSGHIVKIITHDTYKKMREAFTANDISHYTYKLKSERAYRVLLRGLHSSENTETISNELRERGHEPRQVINVLQKKTKEPLPLFFVDLEPNANNIDIFKIKTLNCTKVTFEAPFIQKEILQFKRCQRFGHTKNQCSRPFRCVKCGGDHPTTTCTKSREIEATCANCQEKHPASYKGCVQYKQYRDKILNLKSKSALQKNAN</sequence>
<proteinExistence type="predicted"/>
<feature type="region of interest" description="Disordered" evidence="1">
    <location>
        <begin position="66"/>
        <end position="108"/>
    </location>
</feature>
<dbReference type="PANTHER" id="PTHR33273:SF2">
    <property type="entry name" value="ENDONUCLEASE_EXONUCLEASE_PHOSPHATASE DOMAIN-CONTAINING PROTEIN"/>
    <property type="match status" value="1"/>
</dbReference>
<dbReference type="AlphaFoldDB" id="A0A8S4RRE9"/>
<dbReference type="EMBL" id="CAKXAJ010025431">
    <property type="protein sequence ID" value="CAH2239421.1"/>
    <property type="molecule type" value="Genomic_DNA"/>
</dbReference>
<dbReference type="PANTHER" id="PTHR33273">
    <property type="entry name" value="DOMAIN-CONTAINING PROTEIN, PUTATIVE-RELATED"/>
    <property type="match status" value="1"/>
</dbReference>
<comment type="caution">
    <text evidence="3">The sequence shown here is derived from an EMBL/GenBank/DDBJ whole genome shotgun (WGS) entry which is preliminary data.</text>
</comment>
<gene>
    <name evidence="3" type="primary">jg7295</name>
    <name evidence="3" type="ORF">PAEG_LOCUS16127</name>
</gene>
<evidence type="ECO:0000313" key="4">
    <source>
        <dbReference type="Proteomes" id="UP000838756"/>
    </source>
</evidence>
<dbReference type="Pfam" id="PF07530">
    <property type="entry name" value="PRE_C2HC"/>
    <property type="match status" value="1"/>
</dbReference>
<dbReference type="Proteomes" id="UP000838756">
    <property type="component" value="Unassembled WGS sequence"/>
</dbReference>
<organism evidence="3 4">
    <name type="scientific">Pararge aegeria aegeria</name>
    <dbReference type="NCBI Taxonomy" id="348720"/>
    <lineage>
        <taxon>Eukaryota</taxon>
        <taxon>Metazoa</taxon>
        <taxon>Ecdysozoa</taxon>
        <taxon>Arthropoda</taxon>
        <taxon>Hexapoda</taxon>
        <taxon>Insecta</taxon>
        <taxon>Pterygota</taxon>
        <taxon>Neoptera</taxon>
        <taxon>Endopterygota</taxon>
        <taxon>Lepidoptera</taxon>
        <taxon>Glossata</taxon>
        <taxon>Ditrysia</taxon>
        <taxon>Papilionoidea</taxon>
        <taxon>Nymphalidae</taxon>
        <taxon>Satyrinae</taxon>
        <taxon>Satyrini</taxon>
        <taxon>Parargina</taxon>
        <taxon>Pararge</taxon>
    </lineage>
</organism>
<evidence type="ECO:0000313" key="3">
    <source>
        <dbReference type="EMBL" id="CAH2239421.1"/>
    </source>
</evidence>